<organism evidence="3 4">
    <name type="scientific">Marivita geojedonensis</name>
    <dbReference type="NCBI Taxonomy" id="1123756"/>
    <lineage>
        <taxon>Bacteria</taxon>
        <taxon>Pseudomonadati</taxon>
        <taxon>Pseudomonadota</taxon>
        <taxon>Alphaproteobacteria</taxon>
        <taxon>Rhodobacterales</taxon>
        <taxon>Roseobacteraceae</taxon>
        <taxon>Marivita</taxon>
    </lineage>
</organism>
<evidence type="ECO:0000313" key="3">
    <source>
        <dbReference type="EMBL" id="OSQ46767.1"/>
    </source>
</evidence>
<sequence length="688" mass="74514">MFPHRHDDERIDKYTGPYERWIFSEDLGRPFAFPAIRKGPSSHITALMEGEGMIAGTADVEIRIPPLWKDNPEITPFAMWNKSVTENSDPAQDDAELARCLHALNGTRYRLNMPIDPVTWPASYDPNGTPEGWQKPKVKPRVIIGVIDDGIPFLHRAFRDAVGATRINLCWLQAARADTSAAVPFGCEITGTRIDQLRAQYGDQEVRAYRAAHAIDADLPEVDTVLMHHATHGAHIAGIAAGNDPYVGATDLPDDAAVIAVQLPNTIAWDTSGFGKEMMMLSAIEYIFNRARMIAQAYNCPEIPLVINFSYGWSANRHDGRSSFERAVEALITDRRKVQPCTELVMPTGNNFANNMHARFAAGDLEGGAVSFGWQIKPDDRTSSYLEIWLPPGRDPQGWTVTVTPPTGHLPDMQQSIAVKADPLLKDGDPRRFVEIETGGRNIGQLSADKHLGNRWRVMLAMIPTAGNLGAGRRTPVGLWTITIDTAADPLGAGEHLDVWVQRDDDPTQLGTGGQQSYLVDLSHPTPPRVFEPPALTPVRGFGCLNGIGTAPSVFRVAGYMQSTLKPSGYSGSASIKRDAQGGAAVDANLPAATATADQGWFRPGLPSIGVLSGSGARIIGTSAAAATATRLIALNFIAGHPVRQGFTELYPGITPDARTLARTGPYRVPLVCGTAPKHTEEQPFIGV</sequence>
<evidence type="ECO:0000313" key="4">
    <source>
        <dbReference type="Proteomes" id="UP000193926"/>
    </source>
</evidence>
<dbReference type="InterPro" id="IPR000209">
    <property type="entry name" value="Peptidase_S8/S53_dom"/>
</dbReference>
<dbReference type="Gene3D" id="2.60.120.1290">
    <property type="match status" value="1"/>
</dbReference>
<dbReference type="GO" id="GO:0004252">
    <property type="term" value="F:serine-type endopeptidase activity"/>
    <property type="evidence" value="ECO:0007669"/>
    <property type="project" value="InterPro"/>
</dbReference>
<dbReference type="Proteomes" id="UP000193926">
    <property type="component" value="Unassembled WGS sequence"/>
</dbReference>
<keyword evidence="4" id="KW-1185">Reference proteome</keyword>
<dbReference type="EMBL" id="JFKC01000022">
    <property type="protein sequence ID" value="OSQ46767.1"/>
    <property type="molecule type" value="Genomic_DNA"/>
</dbReference>
<dbReference type="InterPro" id="IPR023827">
    <property type="entry name" value="Peptidase_S8_Asp-AS"/>
</dbReference>
<dbReference type="InterPro" id="IPR036852">
    <property type="entry name" value="Peptidase_S8/S53_dom_sf"/>
</dbReference>
<dbReference type="STRING" id="1123756.MGEO_16800"/>
<dbReference type="SUPFAM" id="SSF52743">
    <property type="entry name" value="Subtilisin-like"/>
    <property type="match status" value="1"/>
</dbReference>
<feature type="domain" description="Peptidase S8/S53" evidence="2">
    <location>
        <begin position="142"/>
        <end position="351"/>
    </location>
</feature>
<dbReference type="OrthoDB" id="8010691at2"/>
<dbReference type="Pfam" id="PF00082">
    <property type="entry name" value="Peptidase_S8"/>
    <property type="match status" value="1"/>
</dbReference>
<dbReference type="Gene3D" id="3.40.50.200">
    <property type="entry name" value="Peptidase S8/S53 domain"/>
    <property type="match status" value="1"/>
</dbReference>
<dbReference type="AlphaFoldDB" id="A0A1X4NHC4"/>
<dbReference type="GO" id="GO:0006508">
    <property type="term" value="P:proteolysis"/>
    <property type="evidence" value="ECO:0007669"/>
    <property type="project" value="InterPro"/>
</dbReference>
<name>A0A1X4NHC4_9RHOB</name>
<dbReference type="PROSITE" id="PS00136">
    <property type="entry name" value="SUBTILASE_ASP"/>
    <property type="match status" value="1"/>
</dbReference>
<proteinExistence type="predicted"/>
<protein>
    <recommendedName>
        <fullName evidence="2">Peptidase S8/S53 domain-containing protein</fullName>
    </recommendedName>
</protein>
<evidence type="ECO:0000256" key="1">
    <source>
        <dbReference type="ARBA" id="ARBA00022801"/>
    </source>
</evidence>
<dbReference type="RefSeq" id="WP_085640519.1">
    <property type="nucleotide sequence ID" value="NZ_JFKC01000022.1"/>
</dbReference>
<reference evidence="3 4" key="1">
    <citation type="submission" date="2014-03" db="EMBL/GenBank/DDBJ databases">
        <title>The draft genome sequence of Marivita geojedonensis KCTC 23882.</title>
        <authorList>
            <person name="Lai Q."/>
            <person name="Shao Z."/>
        </authorList>
    </citation>
    <scope>NUCLEOTIDE SEQUENCE [LARGE SCALE GENOMIC DNA]</scope>
    <source>
        <strain evidence="3 4">DPG-138</strain>
    </source>
</reference>
<accession>A0A1X4NHC4</accession>
<comment type="caution">
    <text evidence="3">The sequence shown here is derived from an EMBL/GenBank/DDBJ whole genome shotgun (WGS) entry which is preliminary data.</text>
</comment>
<keyword evidence="1" id="KW-0378">Hydrolase</keyword>
<gene>
    <name evidence="3" type="ORF">MGEO_16800</name>
</gene>
<evidence type="ECO:0000259" key="2">
    <source>
        <dbReference type="Pfam" id="PF00082"/>
    </source>
</evidence>